<organism evidence="1 2">
    <name type="scientific">Obba rivulosa</name>
    <dbReference type="NCBI Taxonomy" id="1052685"/>
    <lineage>
        <taxon>Eukaryota</taxon>
        <taxon>Fungi</taxon>
        <taxon>Dikarya</taxon>
        <taxon>Basidiomycota</taxon>
        <taxon>Agaricomycotina</taxon>
        <taxon>Agaricomycetes</taxon>
        <taxon>Polyporales</taxon>
        <taxon>Gelatoporiaceae</taxon>
        <taxon>Obba</taxon>
    </lineage>
</organism>
<keyword evidence="2" id="KW-1185">Reference proteome</keyword>
<proteinExistence type="predicted"/>
<sequence length="254" mass="29367">MDVERVPLALRRRGRTLLIAYIASRQLWARRTISARWLFARAIDRRPSRLWTSEELLQRRLTDDIERSAAEAKEHDRRSRCALNGEDAESATRVRRLHLANHAPDAHVVYENAGGSWDTMQKPALEIWAWGFFCPHPDRSLRRPLQLVPEMIPYASRRTVRVISSDFIPIRVRAGLWTVLWDLEPFVSYVPPETSQTSMDLEAEVANLDLALHANFDAAASGRRKLTTLIIVREHTFPRILLSLYIVIIKRCVE</sequence>
<evidence type="ECO:0000313" key="1">
    <source>
        <dbReference type="EMBL" id="OCH93433.1"/>
    </source>
</evidence>
<protein>
    <submittedName>
        <fullName evidence="1">Uncharacterized protein</fullName>
    </submittedName>
</protein>
<reference evidence="1 2" key="1">
    <citation type="submission" date="2016-07" db="EMBL/GenBank/DDBJ databases">
        <title>Draft genome of the white-rot fungus Obba rivulosa 3A-2.</title>
        <authorList>
            <consortium name="DOE Joint Genome Institute"/>
            <person name="Miettinen O."/>
            <person name="Riley R."/>
            <person name="Acob R."/>
            <person name="Barry K."/>
            <person name="Cullen D."/>
            <person name="De Vries R."/>
            <person name="Hainaut M."/>
            <person name="Hatakka A."/>
            <person name="Henrissat B."/>
            <person name="Hilden K."/>
            <person name="Kuo R."/>
            <person name="Labutti K."/>
            <person name="Lipzen A."/>
            <person name="Makela M.R."/>
            <person name="Sandor L."/>
            <person name="Spatafora J.W."/>
            <person name="Grigoriev I.V."/>
            <person name="Hibbett D.S."/>
        </authorList>
    </citation>
    <scope>NUCLEOTIDE SEQUENCE [LARGE SCALE GENOMIC DNA]</scope>
    <source>
        <strain evidence="1 2">3A-2</strain>
    </source>
</reference>
<dbReference type="EMBL" id="KV722355">
    <property type="protein sequence ID" value="OCH93433.1"/>
    <property type="molecule type" value="Genomic_DNA"/>
</dbReference>
<accession>A0A8E2DPL6</accession>
<gene>
    <name evidence="1" type="ORF">OBBRIDRAFT_801923</name>
</gene>
<evidence type="ECO:0000313" key="2">
    <source>
        <dbReference type="Proteomes" id="UP000250043"/>
    </source>
</evidence>
<name>A0A8E2DPL6_9APHY</name>
<dbReference type="Proteomes" id="UP000250043">
    <property type="component" value="Unassembled WGS sequence"/>
</dbReference>
<dbReference type="AlphaFoldDB" id="A0A8E2DPL6"/>